<sequence length="113" mass="12583">GDVYLQKAAAAAAAAPSQQQQVNILRMLIAVGSVQLAVAQDEDGGKEKSLENSKRNKRESKIRWRAFKAQQRIAGLLATNVDRCKAFCCTFRHGNLKNSCMLHFYFCCLFVLC</sequence>
<feature type="non-terminal residue" evidence="1">
    <location>
        <position position="1"/>
    </location>
</feature>
<organism evidence="1">
    <name type="scientific">Bactrocera latifrons</name>
    <name type="common">Malaysian fruit fly</name>
    <name type="synonym">Chaetodacus latifrons</name>
    <dbReference type="NCBI Taxonomy" id="174628"/>
    <lineage>
        <taxon>Eukaryota</taxon>
        <taxon>Metazoa</taxon>
        <taxon>Ecdysozoa</taxon>
        <taxon>Arthropoda</taxon>
        <taxon>Hexapoda</taxon>
        <taxon>Insecta</taxon>
        <taxon>Pterygota</taxon>
        <taxon>Neoptera</taxon>
        <taxon>Endopterygota</taxon>
        <taxon>Diptera</taxon>
        <taxon>Brachycera</taxon>
        <taxon>Muscomorpha</taxon>
        <taxon>Tephritoidea</taxon>
        <taxon>Tephritidae</taxon>
        <taxon>Bactrocera</taxon>
        <taxon>Bactrocera</taxon>
    </lineage>
</organism>
<reference evidence="1" key="1">
    <citation type="submission" date="2015-06" db="EMBL/GenBank/DDBJ databases">
        <authorList>
            <person name="Hoefler B.C."/>
            <person name="Straight P.D."/>
        </authorList>
    </citation>
    <scope>NUCLEOTIDE SEQUENCE</scope>
</reference>
<name>A0A0K8VN19_BACLA</name>
<accession>A0A0K8VN19</accession>
<gene>
    <name evidence="1" type="ORF">c0_g1_i1</name>
</gene>
<dbReference type="EMBL" id="GDHF01012339">
    <property type="protein sequence ID" value="JAI39975.1"/>
    <property type="molecule type" value="Transcribed_RNA"/>
</dbReference>
<protein>
    <submittedName>
        <fullName evidence="1">Uncharacterized protein</fullName>
    </submittedName>
</protein>
<dbReference type="AlphaFoldDB" id="A0A0K8VN19"/>
<proteinExistence type="predicted"/>
<evidence type="ECO:0000313" key="1">
    <source>
        <dbReference type="EMBL" id="JAI39975.1"/>
    </source>
</evidence>